<sequence>MLLRMAKPFSEMRSAVLHQPRMVCPDMFQCHALIFHPLGSAARDFNKNIRAAAAANKNSPNQQTNTGGRDPYGIFKEAILSKPDEQQVQAVAREDEETRRLRRKHMSRNALREHKRVNGHLTRLIKLSKLVSPRPRLQHSLRLFSFDLEEADSLLRADAMLLQAIAALPVELQSEAAKQDFTPFPVQRRIFTETPPIPDFKAKVAKR</sequence>
<reference evidence="2" key="1">
    <citation type="submission" date="2021-01" db="EMBL/GenBank/DDBJ databases">
        <authorList>
            <person name="Corre E."/>
            <person name="Pelletier E."/>
            <person name="Niang G."/>
            <person name="Scheremetjew M."/>
            <person name="Finn R."/>
            <person name="Kale V."/>
            <person name="Holt S."/>
            <person name="Cochrane G."/>
            <person name="Meng A."/>
            <person name="Brown T."/>
            <person name="Cohen L."/>
        </authorList>
    </citation>
    <scope>NUCLEOTIDE SEQUENCE</scope>
    <source>
        <strain evidence="2">CCMP645</strain>
    </source>
</reference>
<feature type="region of interest" description="Disordered" evidence="1">
    <location>
        <begin position="93"/>
        <end position="112"/>
    </location>
</feature>
<proteinExistence type="predicted"/>
<protein>
    <submittedName>
        <fullName evidence="2">Uncharacterized protein</fullName>
    </submittedName>
</protein>
<evidence type="ECO:0000256" key="1">
    <source>
        <dbReference type="SAM" id="MobiDB-lite"/>
    </source>
</evidence>
<dbReference type="EMBL" id="HBIZ01010875">
    <property type="protein sequence ID" value="CAE0753871.1"/>
    <property type="molecule type" value="Transcribed_RNA"/>
</dbReference>
<organism evidence="2">
    <name type="scientific">Chrysotila carterae</name>
    <name type="common">Marine alga</name>
    <name type="synonym">Syracosphaera carterae</name>
    <dbReference type="NCBI Taxonomy" id="13221"/>
    <lineage>
        <taxon>Eukaryota</taxon>
        <taxon>Haptista</taxon>
        <taxon>Haptophyta</taxon>
        <taxon>Prymnesiophyceae</taxon>
        <taxon>Isochrysidales</taxon>
        <taxon>Isochrysidaceae</taxon>
        <taxon>Chrysotila</taxon>
    </lineage>
</organism>
<gene>
    <name evidence="2" type="ORF">PCAR00345_LOCUS6458</name>
</gene>
<accession>A0A7S4EUI5</accession>
<feature type="compositionally biased region" description="Basic residues" evidence="1">
    <location>
        <begin position="100"/>
        <end position="112"/>
    </location>
</feature>
<evidence type="ECO:0000313" key="2">
    <source>
        <dbReference type="EMBL" id="CAE0753871.1"/>
    </source>
</evidence>
<name>A0A7S4EUI5_CHRCT</name>
<dbReference type="AlphaFoldDB" id="A0A7S4EUI5"/>